<gene>
    <name evidence="9" type="ORF">SAMN05414137_106249</name>
</gene>
<sequence>MAETARSSRTRLYRDGKLDLEGFPVAEISDHLAEPGTLVWLDLCAPTPQDFETITEEFGLHELAVEDARHEHQRPKLDRYRDHSFLSMYAVCAHQGGEELSVSELSVFVTAKALITIRFDDRFDMDEVVSRWDDSSALAEYGVGYLLHGLLDQVVDGHFRAVQEMDDRIEEIEEGLFDGTAGSTEDIQRAAFALRKNLVRLRRIVLPMREMVNTLMRRDLRIVADPMMPYYQDVYDHVLRATEWTESLRDMVGSIMETNLTIQGNRMNMIMKKVTSWASIVAVPTAVTGFYGQNVPYPGFGTEWGFLVSTGVTIGISVALYLGFKRRDWI</sequence>
<evidence type="ECO:0000313" key="10">
    <source>
        <dbReference type="Proteomes" id="UP000183015"/>
    </source>
</evidence>
<dbReference type="PANTHER" id="PTHR46494:SF1">
    <property type="entry name" value="CORA FAMILY METAL ION TRANSPORTER (EUROFUNG)"/>
    <property type="match status" value="1"/>
</dbReference>
<feature type="transmembrane region" description="Helical" evidence="8">
    <location>
        <begin position="274"/>
        <end position="292"/>
    </location>
</feature>
<comment type="similarity">
    <text evidence="2">Belongs to the CorA metal ion transporter (MIT) (TC 1.A.35) family.</text>
</comment>
<dbReference type="eggNOG" id="COG0598">
    <property type="taxonomic scope" value="Bacteria"/>
</dbReference>
<dbReference type="Proteomes" id="UP000183015">
    <property type="component" value="Unassembled WGS sequence"/>
</dbReference>
<dbReference type="InterPro" id="IPR002523">
    <property type="entry name" value="MgTranspt_CorA/ZnTranspt_ZntB"/>
</dbReference>
<evidence type="ECO:0000256" key="6">
    <source>
        <dbReference type="ARBA" id="ARBA00022989"/>
    </source>
</evidence>
<reference evidence="10" key="1">
    <citation type="submission" date="2016-10" db="EMBL/GenBank/DDBJ databases">
        <authorList>
            <person name="Varghese N."/>
        </authorList>
    </citation>
    <scope>NUCLEOTIDE SEQUENCE [LARGE SCALE GENOMIC DNA]</scope>
    <source>
        <strain evidence="10">DSM 45096 / BCRC 16803 / CGMCC 4.1857 / CIP 109030 / JCM 12277 / KCTC 19219 / NBRC 100920 / 33214</strain>
    </source>
</reference>
<dbReference type="SUPFAM" id="SSF143865">
    <property type="entry name" value="CorA soluble domain-like"/>
    <property type="match status" value="1"/>
</dbReference>
<protein>
    <submittedName>
        <fullName evidence="9">Magnesium transporter</fullName>
    </submittedName>
</protein>
<organism evidence="9 10">
    <name type="scientific">Streptacidiphilus jiangxiensis</name>
    <dbReference type="NCBI Taxonomy" id="235985"/>
    <lineage>
        <taxon>Bacteria</taxon>
        <taxon>Bacillati</taxon>
        <taxon>Actinomycetota</taxon>
        <taxon>Actinomycetes</taxon>
        <taxon>Kitasatosporales</taxon>
        <taxon>Streptomycetaceae</taxon>
        <taxon>Streptacidiphilus</taxon>
    </lineage>
</organism>
<dbReference type="Pfam" id="PF01544">
    <property type="entry name" value="CorA"/>
    <property type="match status" value="1"/>
</dbReference>
<dbReference type="RefSeq" id="WP_042451098.1">
    <property type="nucleotide sequence ID" value="NZ_BBPN01000021.1"/>
</dbReference>
<evidence type="ECO:0000256" key="7">
    <source>
        <dbReference type="ARBA" id="ARBA00023136"/>
    </source>
</evidence>
<dbReference type="GO" id="GO:0050897">
    <property type="term" value="F:cobalt ion binding"/>
    <property type="evidence" value="ECO:0007669"/>
    <property type="project" value="TreeGrafter"/>
</dbReference>
<dbReference type="Gene3D" id="3.30.460.20">
    <property type="entry name" value="CorA soluble domain-like"/>
    <property type="match status" value="1"/>
</dbReference>
<keyword evidence="7 8" id="KW-0472">Membrane</keyword>
<dbReference type="AlphaFoldDB" id="A0A1H7N9J4"/>
<evidence type="ECO:0000256" key="4">
    <source>
        <dbReference type="ARBA" id="ARBA00022475"/>
    </source>
</evidence>
<comment type="subcellular location">
    <subcellularLocation>
        <location evidence="1">Cell membrane</location>
        <topology evidence="1">Multi-pass membrane protein</topology>
    </subcellularLocation>
</comment>
<evidence type="ECO:0000256" key="5">
    <source>
        <dbReference type="ARBA" id="ARBA00022692"/>
    </source>
</evidence>
<dbReference type="Gene3D" id="1.20.58.340">
    <property type="entry name" value="Magnesium transport protein CorA, transmembrane region"/>
    <property type="match status" value="2"/>
</dbReference>
<dbReference type="GO" id="GO:0000287">
    <property type="term" value="F:magnesium ion binding"/>
    <property type="evidence" value="ECO:0007669"/>
    <property type="project" value="TreeGrafter"/>
</dbReference>
<keyword evidence="6 8" id="KW-1133">Transmembrane helix</keyword>
<keyword evidence="4" id="KW-1003">Cell membrane</keyword>
<evidence type="ECO:0000256" key="3">
    <source>
        <dbReference type="ARBA" id="ARBA00022448"/>
    </source>
</evidence>
<evidence type="ECO:0000313" key="9">
    <source>
        <dbReference type="EMBL" id="SEL19587.1"/>
    </source>
</evidence>
<dbReference type="STRING" id="235985.SAMN05414137_106249"/>
<dbReference type="GO" id="GO:0015095">
    <property type="term" value="F:magnesium ion transmembrane transporter activity"/>
    <property type="evidence" value="ECO:0007669"/>
    <property type="project" value="TreeGrafter"/>
</dbReference>
<keyword evidence="3" id="KW-0813">Transport</keyword>
<evidence type="ECO:0000256" key="2">
    <source>
        <dbReference type="ARBA" id="ARBA00009765"/>
    </source>
</evidence>
<dbReference type="InterPro" id="IPR045861">
    <property type="entry name" value="CorA_cytoplasmic_dom"/>
</dbReference>
<dbReference type="InterPro" id="IPR045863">
    <property type="entry name" value="CorA_TM1_TM2"/>
</dbReference>
<evidence type="ECO:0000256" key="1">
    <source>
        <dbReference type="ARBA" id="ARBA00004651"/>
    </source>
</evidence>
<dbReference type="GO" id="GO:0015087">
    <property type="term" value="F:cobalt ion transmembrane transporter activity"/>
    <property type="evidence" value="ECO:0007669"/>
    <property type="project" value="TreeGrafter"/>
</dbReference>
<feature type="transmembrane region" description="Helical" evidence="8">
    <location>
        <begin position="304"/>
        <end position="324"/>
    </location>
</feature>
<dbReference type="PANTHER" id="PTHR46494">
    <property type="entry name" value="CORA FAMILY METAL ION TRANSPORTER (EUROFUNG)"/>
    <property type="match status" value="1"/>
</dbReference>
<dbReference type="EMBL" id="FOAZ01000006">
    <property type="protein sequence ID" value="SEL19587.1"/>
    <property type="molecule type" value="Genomic_DNA"/>
</dbReference>
<keyword evidence="10" id="KW-1185">Reference proteome</keyword>
<proteinExistence type="inferred from homology"/>
<accession>A0A1H7N9J4</accession>
<dbReference type="GO" id="GO:0005886">
    <property type="term" value="C:plasma membrane"/>
    <property type="evidence" value="ECO:0007669"/>
    <property type="project" value="UniProtKB-SubCell"/>
</dbReference>
<dbReference type="SUPFAM" id="SSF144083">
    <property type="entry name" value="Magnesium transport protein CorA, transmembrane region"/>
    <property type="match status" value="1"/>
</dbReference>
<name>A0A1H7N9J4_STRJI</name>
<evidence type="ECO:0000256" key="8">
    <source>
        <dbReference type="SAM" id="Phobius"/>
    </source>
</evidence>
<keyword evidence="5 8" id="KW-0812">Transmembrane</keyword>
<dbReference type="CDD" id="cd12822">
    <property type="entry name" value="TmCorA-like"/>
    <property type="match status" value="1"/>
</dbReference>
<dbReference type="OrthoDB" id="9803416at2"/>